<organism evidence="1 2">
    <name type="scientific">Lentinus brumalis</name>
    <dbReference type="NCBI Taxonomy" id="2498619"/>
    <lineage>
        <taxon>Eukaryota</taxon>
        <taxon>Fungi</taxon>
        <taxon>Dikarya</taxon>
        <taxon>Basidiomycota</taxon>
        <taxon>Agaricomycotina</taxon>
        <taxon>Agaricomycetes</taxon>
        <taxon>Polyporales</taxon>
        <taxon>Polyporaceae</taxon>
        <taxon>Lentinus</taxon>
    </lineage>
</organism>
<gene>
    <name evidence="1" type="ORF">OH76DRAFT_645928</name>
</gene>
<keyword evidence="2" id="KW-1185">Reference proteome</keyword>
<dbReference type="AlphaFoldDB" id="A0A371D7Z8"/>
<accession>A0A371D7Z8</accession>
<evidence type="ECO:0000313" key="2">
    <source>
        <dbReference type="Proteomes" id="UP000256964"/>
    </source>
</evidence>
<name>A0A371D7Z8_9APHY</name>
<evidence type="ECO:0000313" key="1">
    <source>
        <dbReference type="EMBL" id="RDX48640.1"/>
    </source>
</evidence>
<protein>
    <submittedName>
        <fullName evidence="1">Uncharacterized protein</fullName>
    </submittedName>
</protein>
<sequence>MSLRRPRFRRTLCQGLYDELGETEGERILRYLRTLTALQVATHFSVVRLRKLGRLPSASVIELADQSSAAVEDIGRNRGAVVDYVLARIEGHIEDAEERAAAIEWVHANAQLTIATTKHLPVHPRQL</sequence>
<dbReference type="Proteomes" id="UP000256964">
    <property type="component" value="Unassembled WGS sequence"/>
</dbReference>
<proteinExistence type="predicted"/>
<dbReference type="EMBL" id="KZ857410">
    <property type="protein sequence ID" value="RDX48640.1"/>
    <property type="molecule type" value="Genomic_DNA"/>
</dbReference>
<reference evidence="1 2" key="1">
    <citation type="journal article" date="2018" name="Biotechnol. Biofuels">
        <title>Integrative visual omics of the white-rot fungus Polyporus brumalis exposes the biotechnological potential of its oxidative enzymes for delignifying raw plant biomass.</title>
        <authorList>
            <person name="Miyauchi S."/>
            <person name="Rancon A."/>
            <person name="Drula E."/>
            <person name="Hage H."/>
            <person name="Chaduli D."/>
            <person name="Favel A."/>
            <person name="Grisel S."/>
            <person name="Henrissat B."/>
            <person name="Herpoel-Gimbert I."/>
            <person name="Ruiz-Duenas F.J."/>
            <person name="Chevret D."/>
            <person name="Hainaut M."/>
            <person name="Lin J."/>
            <person name="Wang M."/>
            <person name="Pangilinan J."/>
            <person name="Lipzen A."/>
            <person name="Lesage-Meessen L."/>
            <person name="Navarro D."/>
            <person name="Riley R."/>
            <person name="Grigoriev I.V."/>
            <person name="Zhou S."/>
            <person name="Raouche S."/>
            <person name="Rosso M.N."/>
        </authorList>
    </citation>
    <scope>NUCLEOTIDE SEQUENCE [LARGE SCALE GENOMIC DNA]</scope>
    <source>
        <strain evidence="1 2">BRFM 1820</strain>
    </source>
</reference>